<dbReference type="CDD" id="cd22431">
    <property type="entry name" value="KH-I_RNaseY"/>
    <property type="match status" value="1"/>
</dbReference>
<dbReference type="STRING" id="633813.SAMN04488087_0466"/>
<dbReference type="PROSITE" id="PS50084">
    <property type="entry name" value="KH_TYPE_1"/>
    <property type="match status" value="1"/>
</dbReference>
<dbReference type="Gene3D" id="1.10.3210.10">
    <property type="entry name" value="Hypothetical protein af1432"/>
    <property type="match status" value="1"/>
</dbReference>
<accession>A0A1M6Q5B8</accession>
<dbReference type="NCBIfam" id="TIGR03319">
    <property type="entry name" value="RNase_Y"/>
    <property type="match status" value="1"/>
</dbReference>
<dbReference type="InterPro" id="IPR022711">
    <property type="entry name" value="RNase_Y_N"/>
</dbReference>
<dbReference type="CDD" id="cd00077">
    <property type="entry name" value="HDc"/>
    <property type="match status" value="1"/>
</dbReference>
<feature type="domain" description="HD" evidence="8">
    <location>
        <begin position="374"/>
        <end position="467"/>
    </location>
</feature>
<feature type="coiled-coil region" evidence="7">
    <location>
        <begin position="26"/>
        <end position="177"/>
    </location>
</feature>
<dbReference type="InterPro" id="IPR036612">
    <property type="entry name" value="KH_dom_type_1_sf"/>
</dbReference>
<dbReference type="SMART" id="SM00322">
    <property type="entry name" value="KH"/>
    <property type="match status" value="1"/>
</dbReference>
<dbReference type="GO" id="GO:0016787">
    <property type="term" value="F:hydrolase activity"/>
    <property type="evidence" value="ECO:0007669"/>
    <property type="project" value="UniProtKB-KW"/>
</dbReference>
<dbReference type="PROSITE" id="PS51831">
    <property type="entry name" value="HD"/>
    <property type="match status" value="1"/>
</dbReference>
<dbReference type="InterPro" id="IPR006675">
    <property type="entry name" value="HDIG_dom"/>
</dbReference>
<evidence type="ECO:0000256" key="7">
    <source>
        <dbReference type="SAM" id="Coils"/>
    </source>
</evidence>
<dbReference type="SMART" id="SM00471">
    <property type="entry name" value="HDc"/>
    <property type="match status" value="1"/>
</dbReference>
<dbReference type="RefSeq" id="WP_072714330.1">
    <property type="nucleotide sequence ID" value="NZ_FRAU01000001.1"/>
</dbReference>
<dbReference type="AlphaFoldDB" id="A0A1M6Q5B8"/>
<dbReference type="InterPro" id="IPR004088">
    <property type="entry name" value="KH_dom_type_1"/>
</dbReference>
<dbReference type="GO" id="GO:0006402">
    <property type="term" value="P:mRNA catabolic process"/>
    <property type="evidence" value="ECO:0007669"/>
    <property type="project" value="UniProtKB-UniRule"/>
</dbReference>
<dbReference type="InterPro" id="IPR004087">
    <property type="entry name" value="KH_dom"/>
</dbReference>
<name>A0A1M6Q5B8_9BACT</name>
<gene>
    <name evidence="5" type="primary">rny</name>
    <name evidence="9" type="ORF">SAMN04488087_0466</name>
</gene>
<dbReference type="Pfam" id="PF00013">
    <property type="entry name" value="KH_1"/>
    <property type="match status" value="1"/>
</dbReference>
<keyword evidence="1 5" id="KW-0540">Nuclease</keyword>
<proteinExistence type="inferred from homology"/>
<dbReference type="SUPFAM" id="SSF54791">
    <property type="entry name" value="Eukaryotic type KH-domain (KH-domain type I)"/>
    <property type="match status" value="1"/>
</dbReference>
<evidence type="ECO:0000313" key="10">
    <source>
        <dbReference type="Proteomes" id="UP000185812"/>
    </source>
</evidence>
<keyword evidence="4 5" id="KW-0694">RNA-binding</keyword>
<keyword evidence="10" id="KW-1185">Reference proteome</keyword>
<dbReference type="OrthoDB" id="9803205at2"/>
<dbReference type="Gene3D" id="3.30.1370.10">
    <property type="entry name" value="K Homology domain, type 1"/>
    <property type="match status" value="1"/>
</dbReference>
<evidence type="ECO:0000256" key="3">
    <source>
        <dbReference type="ARBA" id="ARBA00022801"/>
    </source>
</evidence>
<evidence type="ECO:0000256" key="2">
    <source>
        <dbReference type="ARBA" id="ARBA00022759"/>
    </source>
</evidence>
<organism evidence="9 10">
    <name type="scientific">Rhodothermus profundi</name>
    <dbReference type="NCBI Taxonomy" id="633813"/>
    <lineage>
        <taxon>Bacteria</taxon>
        <taxon>Pseudomonadati</taxon>
        <taxon>Rhodothermota</taxon>
        <taxon>Rhodothermia</taxon>
        <taxon>Rhodothermales</taxon>
        <taxon>Rhodothermaceae</taxon>
        <taxon>Rhodothermus</taxon>
    </lineage>
</organism>
<dbReference type="Pfam" id="PF12072">
    <property type="entry name" value="RNase_Y_N"/>
    <property type="match status" value="2"/>
</dbReference>
<comment type="similarity">
    <text evidence="5">Belongs to the RNase Y family.</text>
</comment>
<dbReference type="GO" id="GO:0003723">
    <property type="term" value="F:RNA binding"/>
    <property type="evidence" value="ECO:0007669"/>
    <property type="project" value="UniProtKB-UniRule"/>
</dbReference>
<dbReference type="PANTHER" id="PTHR12826:SF15">
    <property type="entry name" value="RIBONUCLEASE Y"/>
    <property type="match status" value="1"/>
</dbReference>
<dbReference type="GO" id="GO:0004521">
    <property type="term" value="F:RNA endonuclease activity"/>
    <property type="evidence" value="ECO:0007669"/>
    <property type="project" value="UniProtKB-UniRule"/>
</dbReference>
<evidence type="ECO:0000256" key="1">
    <source>
        <dbReference type="ARBA" id="ARBA00022722"/>
    </source>
</evidence>
<dbReference type="FunFam" id="1.10.3210.10:FF:000013">
    <property type="entry name" value="Ribonuclease Y"/>
    <property type="match status" value="1"/>
</dbReference>
<dbReference type="PANTHER" id="PTHR12826">
    <property type="entry name" value="RIBONUCLEASE Y"/>
    <property type="match status" value="1"/>
</dbReference>
<dbReference type="InterPro" id="IPR003607">
    <property type="entry name" value="HD/PDEase_dom"/>
</dbReference>
<dbReference type="InterPro" id="IPR017705">
    <property type="entry name" value="Ribonuclease_Y"/>
</dbReference>
<evidence type="ECO:0000256" key="6">
    <source>
        <dbReference type="NCBIfam" id="TIGR03319"/>
    </source>
</evidence>
<keyword evidence="3 5" id="KW-0378">Hydrolase</keyword>
<evidence type="ECO:0000256" key="5">
    <source>
        <dbReference type="HAMAP-Rule" id="MF_00335"/>
    </source>
</evidence>
<dbReference type="InterPro" id="IPR006674">
    <property type="entry name" value="HD_domain"/>
</dbReference>
<dbReference type="GO" id="GO:0005886">
    <property type="term" value="C:plasma membrane"/>
    <property type="evidence" value="ECO:0007669"/>
    <property type="project" value="UniProtKB-UniRule"/>
</dbReference>
<dbReference type="EMBL" id="FRAU01000001">
    <property type="protein sequence ID" value="SHK15328.1"/>
    <property type="molecule type" value="Genomic_DNA"/>
</dbReference>
<dbReference type="Pfam" id="PF01966">
    <property type="entry name" value="HD"/>
    <property type="match status" value="1"/>
</dbReference>
<sequence>MELLLIAGLALLAVGAGIALDRWLLTRTLKSAREQAQQILAEAEAKAQAYQRTHLAEAQAALERERQAFAQEQAEARKALQQAQERLVERQEALNRRTLRVNEREKTLARAAEAIEALRREADANFRQAEALHQQAQALFEALRRQQEALTQRETEVHRLQEELAARQAELDRTLEEQVRRLEQIAGMSRQEAKEMLIAQMVEEAKLEAASMIKEIRDEARLKANREARKIILTAIQRTAASHAIENTVSVVNIQSDEMKGRIIGREGRNIRAFEAATGVEVIVDDTPEAVILSAFNPIRREIARLALTKLIQDGRIHPARIEEVVEKATAEIEEQIIETGERTVIDLNLHGMHPELIRLIGRMRYRTSYGQNLLAHSIETARIASLIAAELGLDADKARRAGLLHDIGKVVEEEIDRPHALVGMELCRKYREDPEVCNAVGAHHDEIEMTTLIAPIVQAADAISGARPGARREALEAYIKRLEKLEALAASFPGVERVYAIQAGREVRVIVNHSLVSDAQAEQLALDISKKIQNEMQYPGQIKVTVIREVRSVAYAK</sequence>
<evidence type="ECO:0000256" key="4">
    <source>
        <dbReference type="ARBA" id="ARBA00022884"/>
    </source>
</evidence>
<keyword evidence="2 5" id="KW-0255">Endonuclease</keyword>
<evidence type="ECO:0000259" key="8">
    <source>
        <dbReference type="PROSITE" id="PS51831"/>
    </source>
</evidence>
<keyword evidence="7" id="KW-0175">Coiled coil</keyword>
<dbReference type="EC" id="3.1.-.-" evidence="5 6"/>
<dbReference type="Proteomes" id="UP000185812">
    <property type="component" value="Unassembled WGS sequence"/>
</dbReference>
<dbReference type="HAMAP" id="MF_00335">
    <property type="entry name" value="RNase_Y"/>
    <property type="match status" value="1"/>
</dbReference>
<evidence type="ECO:0000313" key="9">
    <source>
        <dbReference type="EMBL" id="SHK15328.1"/>
    </source>
</evidence>
<dbReference type="NCBIfam" id="TIGR00277">
    <property type="entry name" value="HDIG"/>
    <property type="match status" value="1"/>
</dbReference>
<reference evidence="10" key="1">
    <citation type="submission" date="2016-11" db="EMBL/GenBank/DDBJ databases">
        <authorList>
            <person name="Varghese N."/>
            <person name="Submissions S."/>
        </authorList>
    </citation>
    <scope>NUCLEOTIDE SEQUENCE [LARGE SCALE GENOMIC DNA]</scope>
    <source>
        <strain evidence="10">DSM 22212</strain>
    </source>
</reference>
<dbReference type="SUPFAM" id="SSF109604">
    <property type="entry name" value="HD-domain/PDEase-like"/>
    <property type="match status" value="1"/>
</dbReference>
<comment type="function">
    <text evidence="5">Endoribonuclease that initiates mRNA decay.</text>
</comment>
<protein>
    <recommendedName>
        <fullName evidence="5 6">Ribonuclease Y</fullName>
        <shortName evidence="5">RNase Y</shortName>
        <ecNumber evidence="5 6">3.1.-.-</ecNumber>
    </recommendedName>
</protein>